<evidence type="ECO:0000313" key="3">
    <source>
        <dbReference type="Proteomes" id="UP000077726"/>
    </source>
</evidence>
<dbReference type="Proteomes" id="UP000077726">
    <property type="component" value="Unassembled WGS sequence"/>
</dbReference>
<dbReference type="InterPro" id="IPR018958">
    <property type="entry name" value="Knr4/Smi1-like_dom"/>
</dbReference>
<comment type="caution">
    <text evidence="2">The sequence shown here is derived from an EMBL/GenBank/DDBJ whole genome shotgun (WGS) entry which is preliminary data.</text>
</comment>
<dbReference type="OrthoDB" id="8807479at2"/>
<organism evidence="2 3">
    <name type="scientific">Eikenella halliae</name>
    <dbReference type="NCBI Taxonomy" id="1795832"/>
    <lineage>
        <taxon>Bacteria</taxon>
        <taxon>Pseudomonadati</taxon>
        <taxon>Pseudomonadota</taxon>
        <taxon>Betaproteobacteria</taxon>
        <taxon>Neisseriales</taxon>
        <taxon>Neisseriaceae</taxon>
        <taxon>Eikenella</taxon>
    </lineage>
</organism>
<reference evidence="3" key="1">
    <citation type="submission" date="2016-05" db="EMBL/GenBank/DDBJ databases">
        <title>Draft genome of Corynebacterium afermentans subsp. afermentans LCDC 88199T.</title>
        <authorList>
            <person name="Bernier A.-M."/>
            <person name="Bernard K."/>
        </authorList>
    </citation>
    <scope>NUCLEOTIDE SEQUENCE [LARGE SCALE GENOMIC DNA]</scope>
    <source>
        <strain evidence="3">NML130454</strain>
    </source>
</reference>
<proteinExistence type="predicted"/>
<evidence type="ECO:0000259" key="1">
    <source>
        <dbReference type="Pfam" id="PF09346"/>
    </source>
</evidence>
<dbReference type="STRING" id="1795832.A7Q00_12215"/>
<protein>
    <recommendedName>
        <fullName evidence="1">Knr4/Smi1-like domain-containing protein</fullName>
    </recommendedName>
</protein>
<keyword evidence="3" id="KW-1185">Reference proteome</keyword>
<dbReference type="Pfam" id="PF09346">
    <property type="entry name" value="SMI1_KNR4"/>
    <property type="match status" value="1"/>
</dbReference>
<gene>
    <name evidence="2" type="ORF">A7Q00_12215</name>
</gene>
<dbReference type="RefSeq" id="WP_064090799.1">
    <property type="nucleotide sequence ID" value="NZ_CAUQZT010000036.1"/>
</dbReference>
<dbReference type="AlphaFoldDB" id="A0A1B6VTQ6"/>
<dbReference type="EMBL" id="LXSQ01000030">
    <property type="protein sequence ID" value="OAM36518.1"/>
    <property type="molecule type" value="Genomic_DNA"/>
</dbReference>
<accession>A0A1B6VTQ6</accession>
<sequence>MGAQSLFAHLHALLDAADPHIINHAEDGDERIPVFHHAAAPAHADDAVCLAGRLNGAGDDLLALYRRHNGLQLFARKDDPQACLSFLPVADMAAGKAALADWLQIDEDTLDKDELGLYTTDEGAPAYYGFPDWWENAVVFAYFGYSPECLLMPADGAYRGKIFIFEHDGGNGISQIADNLSDLFRQLATDSIGFLRRYYGMYWYDAASYHPD</sequence>
<name>A0A1B6VTQ6_9NEIS</name>
<evidence type="ECO:0000313" key="2">
    <source>
        <dbReference type="EMBL" id="OAM36518.1"/>
    </source>
</evidence>
<feature type="domain" description="Knr4/Smi1-like" evidence="1">
    <location>
        <begin position="59"/>
        <end position="185"/>
    </location>
</feature>